<accession>R0KLX3</accession>
<proteinExistence type="predicted"/>
<evidence type="ECO:0000313" key="1">
    <source>
        <dbReference type="EMBL" id="EOA94183.1"/>
    </source>
</evidence>
<reference evidence="2" key="1">
    <citation type="journal article" date="2013" name="Nat. Genet.">
        <title>The duck genome and transcriptome provide insight into an avian influenza virus reservoir species.</title>
        <authorList>
            <person name="Huang Y."/>
            <person name="Li Y."/>
            <person name="Burt D.W."/>
            <person name="Chen H."/>
            <person name="Zhang Y."/>
            <person name="Qian W."/>
            <person name="Kim H."/>
            <person name="Gan S."/>
            <person name="Zhao Y."/>
            <person name="Li J."/>
            <person name="Yi K."/>
            <person name="Feng H."/>
            <person name="Zhu P."/>
            <person name="Li B."/>
            <person name="Liu Q."/>
            <person name="Fairley S."/>
            <person name="Magor K.E."/>
            <person name="Du Z."/>
            <person name="Hu X."/>
            <person name="Goodman L."/>
            <person name="Tafer H."/>
            <person name="Vignal A."/>
            <person name="Lee T."/>
            <person name="Kim K.W."/>
            <person name="Sheng Z."/>
            <person name="An Y."/>
            <person name="Searle S."/>
            <person name="Herrero J."/>
            <person name="Groenen M.A."/>
            <person name="Crooijmans R.P."/>
            <person name="Faraut T."/>
            <person name="Cai Q."/>
            <person name="Webster R.G."/>
            <person name="Aldridge J.R."/>
            <person name="Warren W.C."/>
            <person name="Bartschat S."/>
            <person name="Kehr S."/>
            <person name="Marz M."/>
            <person name="Stadler P.F."/>
            <person name="Smith J."/>
            <person name="Kraus R.H."/>
            <person name="Zhao Y."/>
            <person name="Ren L."/>
            <person name="Fei J."/>
            <person name="Morisson M."/>
            <person name="Kaiser P."/>
            <person name="Griffin D.K."/>
            <person name="Rao M."/>
            <person name="Pitel F."/>
            <person name="Wang J."/>
            <person name="Li N."/>
        </authorList>
    </citation>
    <scope>NUCLEOTIDE SEQUENCE [LARGE SCALE GENOMIC DNA]</scope>
</reference>
<evidence type="ECO:0000313" key="2">
    <source>
        <dbReference type="Proteomes" id="UP000296049"/>
    </source>
</evidence>
<name>R0KLX3_ANAPL</name>
<dbReference type="EMBL" id="KB744942">
    <property type="protein sequence ID" value="EOA94183.1"/>
    <property type="molecule type" value="Genomic_DNA"/>
</dbReference>
<organism evidence="1 2">
    <name type="scientific">Anas platyrhynchos</name>
    <name type="common">Mallard</name>
    <name type="synonym">Anas boschas</name>
    <dbReference type="NCBI Taxonomy" id="8839"/>
    <lineage>
        <taxon>Eukaryota</taxon>
        <taxon>Metazoa</taxon>
        <taxon>Chordata</taxon>
        <taxon>Craniata</taxon>
        <taxon>Vertebrata</taxon>
        <taxon>Euteleostomi</taxon>
        <taxon>Archelosauria</taxon>
        <taxon>Archosauria</taxon>
        <taxon>Dinosauria</taxon>
        <taxon>Saurischia</taxon>
        <taxon>Theropoda</taxon>
        <taxon>Coelurosauria</taxon>
        <taxon>Aves</taxon>
        <taxon>Neognathae</taxon>
        <taxon>Galloanserae</taxon>
        <taxon>Anseriformes</taxon>
        <taxon>Anatidae</taxon>
        <taxon>Anatinae</taxon>
        <taxon>Anas</taxon>
    </lineage>
</organism>
<sequence length="214" mass="23634">MDLYLSANCSNLSLILVWGVQSLARKPLSKGISGILVGAGTNPFAFVLIKGTIIRLTLADCSSAVLQVSSLTGHLVKPVSSKGHGSTVIQIKHFRVYGGKKMEGVVFQSWYLHFSNLSLRYGGSGRGSEQALSMVLDHTLHPNQPQRRWGRDFLSVTSQCRTRGGGKCHSPQRGTEFFQWYQDDGCSYQSEIQRNRSSAEHLAPYYCILAYSSE</sequence>
<gene>
    <name evidence="1" type="ORF">Anapl_15606</name>
</gene>
<keyword evidence="2" id="KW-1185">Reference proteome</keyword>
<dbReference type="AlphaFoldDB" id="R0KLX3"/>
<protein>
    <submittedName>
        <fullName evidence="1">Uncharacterized protein</fullName>
    </submittedName>
</protein>
<dbReference type="Proteomes" id="UP000296049">
    <property type="component" value="Unassembled WGS sequence"/>
</dbReference>